<dbReference type="AlphaFoldDB" id="A0A9X4H1D3"/>
<evidence type="ECO:0000313" key="2">
    <source>
        <dbReference type="Proteomes" id="UP001140230"/>
    </source>
</evidence>
<organism evidence="1 2">
    <name type="scientific">Xanthomonas hortorum pv. hederae</name>
    <dbReference type="NCBI Taxonomy" id="453603"/>
    <lineage>
        <taxon>Bacteria</taxon>
        <taxon>Pseudomonadati</taxon>
        <taxon>Pseudomonadota</taxon>
        <taxon>Gammaproteobacteria</taxon>
        <taxon>Lysobacterales</taxon>
        <taxon>Lysobacteraceae</taxon>
        <taxon>Xanthomonas</taxon>
    </lineage>
</organism>
<sequence length="61" mass="6544">MDKERNGLLLSATASASEVFERVPAHAGRYSSAVDSAASRRMRAKVHAPDATLCKRRSSLG</sequence>
<dbReference type="Proteomes" id="UP001140230">
    <property type="component" value="Unassembled WGS sequence"/>
</dbReference>
<reference evidence="1" key="1">
    <citation type="journal article" date="2022" name="Phytopathology">
        <title>Whole genome sequencing-based tracing of a 2022 introduction and outbreak of Xanthomonas hortorum pv. pelargonii.</title>
        <authorList>
            <person name="Iruegas Bocardo F."/>
            <person name="Weisberg A.J."/>
            <person name="Riutta E.R."/>
            <person name="Kilday K.B."/>
            <person name="Bonkowski J.C."/>
            <person name="Creswell T.C."/>
            <person name="Daughtrey M."/>
            <person name="Rane K.K."/>
            <person name="Grunwald N.J."/>
            <person name="Chang J.H."/>
            <person name="Putnam M."/>
        </authorList>
    </citation>
    <scope>NUCLEOTIDE SEQUENCE</scope>
    <source>
        <strain evidence="1">22-338</strain>
    </source>
</reference>
<name>A0A9X4H1D3_9XANT</name>
<evidence type="ECO:0000313" key="1">
    <source>
        <dbReference type="EMBL" id="MDC8638259.1"/>
    </source>
</evidence>
<reference evidence="1" key="2">
    <citation type="submission" date="2022-08" db="EMBL/GenBank/DDBJ databases">
        <authorList>
            <person name="Iruegas-Bocardo F."/>
            <person name="Weisberg A.J."/>
            <person name="Riutta E.R."/>
            <person name="Kilday K."/>
            <person name="Bonkowski J.C."/>
            <person name="Creswell T."/>
            <person name="Daughtrey M.L."/>
            <person name="Rane K."/>
            <person name="Grunwald N.J."/>
            <person name="Chang J.H."/>
            <person name="Putnam M.L."/>
        </authorList>
    </citation>
    <scope>NUCLEOTIDE SEQUENCE</scope>
    <source>
        <strain evidence="1">22-338</strain>
    </source>
</reference>
<accession>A0A9X4H1D3</accession>
<comment type="caution">
    <text evidence="1">The sequence shown here is derived from an EMBL/GenBank/DDBJ whole genome shotgun (WGS) entry which is preliminary data.</text>
</comment>
<dbReference type="EMBL" id="JANWTP010000029">
    <property type="protein sequence ID" value="MDC8638259.1"/>
    <property type="molecule type" value="Genomic_DNA"/>
</dbReference>
<protein>
    <submittedName>
        <fullName evidence="1">Uncharacterized protein</fullName>
    </submittedName>
</protein>
<dbReference type="RefSeq" id="WP_104573359.1">
    <property type="nucleotide sequence ID" value="NZ_CP168178.1"/>
</dbReference>
<gene>
    <name evidence="1" type="ORF">NY667_10560</name>
</gene>
<proteinExistence type="predicted"/>